<evidence type="ECO:0000313" key="1">
    <source>
        <dbReference type="EMBL" id="PZR55334.1"/>
    </source>
</evidence>
<keyword evidence="2" id="KW-1185">Reference proteome</keyword>
<sequence>MTSDPLGPDEARRFLELLGYEAEVACFIDAHTTTPCDGPVAWRGTPSCCQRPVFACPHHHDVAVHAVKLQQAVDPRCGDLVDGVDWRHV</sequence>
<reference evidence="1 2" key="1">
    <citation type="submission" date="2018-06" db="EMBL/GenBank/DDBJ databases">
        <title>Whole genome sequencing of a novel hydrocarbon degrading bacterial strain, PW21 isolated from oil contaminated produced water sample.</title>
        <authorList>
            <person name="Nagkirti P."/>
            <person name="Shaikh A."/>
            <person name="Gowdaman V."/>
            <person name="Engineer A.E."/>
            <person name="Dagar S."/>
            <person name="Dhakephalkar P.K."/>
        </authorList>
    </citation>
    <scope>NUCLEOTIDE SEQUENCE [LARGE SCALE GENOMIC DNA]</scope>
    <source>
        <strain evidence="1 2">PW21</strain>
    </source>
</reference>
<dbReference type="Proteomes" id="UP000248783">
    <property type="component" value="Unassembled WGS sequence"/>
</dbReference>
<organism evidence="1 2">
    <name type="scientific">Xylanimonas oleitrophica</name>
    <dbReference type="NCBI Taxonomy" id="2607479"/>
    <lineage>
        <taxon>Bacteria</taxon>
        <taxon>Bacillati</taxon>
        <taxon>Actinomycetota</taxon>
        <taxon>Actinomycetes</taxon>
        <taxon>Micrococcales</taxon>
        <taxon>Promicromonosporaceae</taxon>
        <taxon>Xylanimonas</taxon>
    </lineage>
</organism>
<dbReference type="RefSeq" id="WP_111249698.1">
    <property type="nucleotide sequence ID" value="NZ_QKWH01000001.1"/>
</dbReference>
<gene>
    <name evidence="1" type="ORF">DNL40_02885</name>
</gene>
<name>A0A2W5Y9I7_9MICO</name>
<evidence type="ECO:0000313" key="2">
    <source>
        <dbReference type="Proteomes" id="UP000248783"/>
    </source>
</evidence>
<comment type="caution">
    <text evidence="1">The sequence shown here is derived from an EMBL/GenBank/DDBJ whole genome shotgun (WGS) entry which is preliminary data.</text>
</comment>
<proteinExistence type="predicted"/>
<dbReference type="EMBL" id="QKWH01000001">
    <property type="protein sequence ID" value="PZR55334.1"/>
    <property type="molecule type" value="Genomic_DNA"/>
</dbReference>
<dbReference type="AlphaFoldDB" id="A0A2W5Y9I7"/>
<accession>A0A2W5Y9I7</accession>
<protein>
    <submittedName>
        <fullName evidence="1">Uncharacterized protein</fullName>
    </submittedName>
</protein>